<dbReference type="PRINTS" id="PR00081">
    <property type="entry name" value="GDHRDH"/>
</dbReference>
<evidence type="ECO:0000256" key="1">
    <source>
        <dbReference type="ARBA" id="ARBA00006484"/>
    </source>
</evidence>
<protein>
    <submittedName>
        <fullName evidence="4">Uncharacterized protein</fullName>
    </submittedName>
</protein>
<dbReference type="SUPFAM" id="SSF51735">
    <property type="entry name" value="NAD(P)-binding Rossmann-fold domains"/>
    <property type="match status" value="1"/>
</dbReference>
<dbReference type="AlphaFoldDB" id="A0A0D2B6G2"/>
<dbReference type="Pfam" id="PF13561">
    <property type="entry name" value="adh_short_C2"/>
    <property type="match status" value="1"/>
</dbReference>
<evidence type="ECO:0000256" key="3">
    <source>
        <dbReference type="ARBA" id="ARBA00023002"/>
    </source>
</evidence>
<dbReference type="STRING" id="91928.A0A0D2B6G2"/>
<organism evidence="4 5">
    <name type="scientific">Exophiala spinifera</name>
    <dbReference type="NCBI Taxonomy" id="91928"/>
    <lineage>
        <taxon>Eukaryota</taxon>
        <taxon>Fungi</taxon>
        <taxon>Dikarya</taxon>
        <taxon>Ascomycota</taxon>
        <taxon>Pezizomycotina</taxon>
        <taxon>Eurotiomycetes</taxon>
        <taxon>Chaetothyriomycetidae</taxon>
        <taxon>Chaetothyriales</taxon>
        <taxon>Herpotrichiellaceae</taxon>
        <taxon>Exophiala</taxon>
    </lineage>
</organism>
<dbReference type="CDD" id="cd05233">
    <property type="entry name" value="SDR_c"/>
    <property type="match status" value="1"/>
</dbReference>
<dbReference type="InterPro" id="IPR036291">
    <property type="entry name" value="NAD(P)-bd_dom_sf"/>
</dbReference>
<accession>A0A0D2B6G2</accession>
<gene>
    <name evidence="4" type="ORF">PV08_07067</name>
</gene>
<proteinExistence type="inferred from homology"/>
<dbReference type="InterPro" id="IPR052178">
    <property type="entry name" value="Sec_Metab_Biosynth_SDR"/>
</dbReference>
<dbReference type="GeneID" id="27334150"/>
<evidence type="ECO:0000313" key="4">
    <source>
        <dbReference type="EMBL" id="KIW14285.1"/>
    </source>
</evidence>
<keyword evidence="5" id="KW-1185">Reference proteome</keyword>
<reference evidence="4 5" key="1">
    <citation type="submission" date="2015-01" db="EMBL/GenBank/DDBJ databases">
        <title>The Genome Sequence of Exophiala spinifera CBS89968.</title>
        <authorList>
            <consortium name="The Broad Institute Genomics Platform"/>
            <person name="Cuomo C."/>
            <person name="de Hoog S."/>
            <person name="Gorbushina A."/>
            <person name="Stielow B."/>
            <person name="Teixiera M."/>
            <person name="Abouelleil A."/>
            <person name="Chapman S.B."/>
            <person name="Priest M."/>
            <person name="Young S.K."/>
            <person name="Wortman J."/>
            <person name="Nusbaum C."/>
            <person name="Birren B."/>
        </authorList>
    </citation>
    <scope>NUCLEOTIDE SEQUENCE [LARGE SCALE GENOMIC DNA]</scope>
    <source>
        <strain evidence="4 5">CBS 89968</strain>
    </source>
</reference>
<dbReference type="PANTHER" id="PTHR43618:SF13">
    <property type="entry name" value="CHAIN DEHYDROGENASE, PUTATIVE (AFU_ORTHOLOGUE AFUA_1G17650)-RELATED"/>
    <property type="match status" value="1"/>
</dbReference>
<dbReference type="RefSeq" id="XP_016234501.1">
    <property type="nucleotide sequence ID" value="XM_016381399.1"/>
</dbReference>
<comment type="similarity">
    <text evidence="1">Belongs to the short-chain dehydrogenases/reductases (SDR) family.</text>
</comment>
<dbReference type="EMBL" id="KN847496">
    <property type="protein sequence ID" value="KIW14285.1"/>
    <property type="molecule type" value="Genomic_DNA"/>
</dbReference>
<keyword evidence="3" id="KW-0560">Oxidoreductase</keyword>
<keyword evidence="2" id="KW-0521">NADP</keyword>
<evidence type="ECO:0000313" key="5">
    <source>
        <dbReference type="Proteomes" id="UP000053328"/>
    </source>
</evidence>
<dbReference type="HOGENOM" id="CLU_010194_1_3_1"/>
<dbReference type="Gene3D" id="3.40.50.720">
    <property type="entry name" value="NAD(P)-binding Rossmann-like Domain"/>
    <property type="match status" value="1"/>
</dbReference>
<dbReference type="PANTHER" id="PTHR43618">
    <property type="entry name" value="7-ALPHA-HYDROXYSTEROID DEHYDROGENASE"/>
    <property type="match status" value="1"/>
</dbReference>
<name>A0A0D2B6G2_9EURO</name>
<dbReference type="Proteomes" id="UP000053328">
    <property type="component" value="Unassembled WGS sequence"/>
</dbReference>
<dbReference type="GO" id="GO:0016491">
    <property type="term" value="F:oxidoreductase activity"/>
    <property type="evidence" value="ECO:0007669"/>
    <property type="project" value="UniProtKB-KW"/>
</dbReference>
<dbReference type="VEuPathDB" id="FungiDB:PV08_07067"/>
<sequence length="260" mass="28011">MTVKVALVTASSAGLGAAAAKGLARAGFDIVVNYNSNKTKADAIVTDILRTNSNDNSCACATEDPPRKALAVQADMSRREDIDRLVDTVVTTFGRLDCVVSNQGWTRMRQFDNLDDNIDEGDWDICYNMNVKSHLYLFHAARPHLAKVKGSFTSVASLAGVIPSGSSIPYSVTKAAQIHLIKALSKVAAPEVRVNSVSPGILLTDWGKKFPETKVEAAIQKSTLKRLAEIDDVVQQIVLFATKQSYTGQNVVIDAGWSLG</sequence>
<dbReference type="InterPro" id="IPR002347">
    <property type="entry name" value="SDR_fam"/>
</dbReference>
<evidence type="ECO:0000256" key="2">
    <source>
        <dbReference type="ARBA" id="ARBA00022857"/>
    </source>
</evidence>
<dbReference type="OrthoDB" id="37659at2759"/>